<gene>
    <name evidence="2" type="ORF">Taro_027731</name>
</gene>
<evidence type="ECO:0000313" key="2">
    <source>
        <dbReference type="EMBL" id="MQL95066.1"/>
    </source>
</evidence>
<feature type="compositionally biased region" description="Low complexity" evidence="1">
    <location>
        <begin position="35"/>
        <end position="64"/>
    </location>
</feature>
<dbReference type="EMBL" id="NMUH01001748">
    <property type="protein sequence ID" value="MQL95066.1"/>
    <property type="molecule type" value="Genomic_DNA"/>
</dbReference>
<evidence type="ECO:0000256" key="1">
    <source>
        <dbReference type="SAM" id="MobiDB-lite"/>
    </source>
</evidence>
<proteinExistence type="predicted"/>
<evidence type="ECO:0000313" key="3">
    <source>
        <dbReference type="Proteomes" id="UP000652761"/>
    </source>
</evidence>
<reference evidence="2" key="1">
    <citation type="submission" date="2017-07" db="EMBL/GenBank/DDBJ databases">
        <title>Taro Niue Genome Assembly and Annotation.</title>
        <authorList>
            <person name="Atibalentja N."/>
            <person name="Keating K."/>
            <person name="Fields C.J."/>
        </authorList>
    </citation>
    <scope>NUCLEOTIDE SEQUENCE</scope>
    <source>
        <strain evidence="2">Niue_2</strain>
        <tissue evidence="2">Leaf</tissue>
    </source>
</reference>
<feature type="region of interest" description="Disordered" evidence="1">
    <location>
        <begin position="1"/>
        <end position="83"/>
    </location>
</feature>
<protein>
    <submittedName>
        <fullName evidence="2">Uncharacterized protein</fullName>
    </submittedName>
</protein>
<comment type="caution">
    <text evidence="2">The sequence shown here is derived from an EMBL/GenBank/DDBJ whole genome shotgun (WGS) entry which is preliminary data.</text>
</comment>
<keyword evidence="3" id="KW-1185">Reference proteome</keyword>
<organism evidence="2 3">
    <name type="scientific">Colocasia esculenta</name>
    <name type="common">Wild taro</name>
    <name type="synonym">Arum esculentum</name>
    <dbReference type="NCBI Taxonomy" id="4460"/>
    <lineage>
        <taxon>Eukaryota</taxon>
        <taxon>Viridiplantae</taxon>
        <taxon>Streptophyta</taxon>
        <taxon>Embryophyta</taxon>
        <taxon>Tracheophyta</taxon>
        <taxon>Spermatophyta</taxon>
        <taxon>Magnoliopsida</taxon>
        <taxon>Liliopsida</taxon>
        <taxon>Araceae</taxon>
        <taxon>Aroideae</taxon>
        <taxon>Colocasieae</taxon>
        <taxon>Colocasia</taxon>
    </lineage>
</organism>
<sequence length="83" mass="7781">MLRGIGCLKVRGAGGAEDEESGEGGAGVARDEDSGASGAAACSSTLGFTPSEIIGPGGPTTTSDGPGGPDFMASATGASFSTV</sequence>
<dbReference type="AlphaFoldDB" id="A0A843VIW8"/>
<dbReference type="Proteomes" id="UP000652761">
    <property type="component" value="Unassembled WGS sequence"/>
</dbReference>
<accession>A0A843VIW8</accession>
<name>A0A843VIW8_COLES</name>